<evidence type="ECO:0000313" key="2">
    <source>
        <dbReference type="Proteomes" id="UP000092460"/>
    </source>
</evidence>
<dbReference type="EnsemblMetazoa" id="GPPI021291-RA">
    <property type="protein sequence ID" value="GPPI021291-PA"/>
    <property type="gene ID" value="GPPI021291"/>
</dbReference>
<dbReference type="STRING" id="67801.A0A1B0B7E9"/>
<protein>
    <submittedName>
        <fullName evidence="1">Uncharacterized protein</fullName>
    </submittedName>
</protein>
<keyword evidence="2" id="KW-1185">Reference proteome</keyword>
<sequence length="128" mass="14322">MEAIAKHDFSATADDELSFRKNQILKHQYNEDNVRKLSSTKILRALLSPYSNLIILCIHHAYLSQVIRVTHLGSSKHVQGYFVFGPILGIVACTNNVACKGEDCTVVIRSDVDDLTVLRLNCNGYSRT</sequence>
<dbReference type="AlphaFoldDB" id="A0A1B0B7E9"/>
<evidence type="ECO:0000313" key="1">
    <source>
        <dbReference type="EnsemblMetazoa" id="GPPI021291-PA"/>
    </source>
</evidence>
<proteinExistence type="predicted"/>
<dbReference type="Gene3D" id="2.30.30.40">
    <property type="entry name" value="SH3 Domains"/>
    <property type="match status" value="1"/>
</dbReference>
<reference evidence="1" key="2">
    <citation type="submission" date="2020-05" db="UniProtKB">
        <authorList>
            <consortium name="EnsemblMetazoa"/>
        </authorList>
    </citation>
    <scope>IDENTIFICATION</scope>
    <source>
        <strain evidence="1">IAEA</strain>
    </source>
</reference>
<accession>A0A1B0B7E9</accession>
<dbReference type="VEuPathDB" id="VectorBase:GPPI021291"/>
<dbReference type="Proteomes" id="UP000092460">
    <property type="component" value="Unassembled WGS sequence"/>
</dbReference>
<name>A0A1B0B7E9_9MUSC</name>
<dbReference type="SUPFAM" id="SSF50044">
    <property type="entry name" value="SH3-domain"/>
    <property type="match status" value="1"/>
</dbReference>
<organism evidence="1 2">
    <name type="scientific">Glossina palpalis gambiensis</name>
    <dbReference type="NCBI Taxonomy" id="67801"/>
    <lineage>
        <taxon>Eukaryota</taxon>
        <taxon>Metazoa</taxon>
        <taxon>Ecdysozoa</taxon>
        <taxon>Arthropoda</taxon>
        <taxon>Hexapoda</taxon>
        <taxon>Insecta</taxon>
        <taxon>Pterygota</taxon>
        <taxon>Neoptera</taxon>
        <taxon>Endopterygota</taxon>
        <taxon>Diptera</taxon>
        <taxon>Brachycera</taxon>
        <taxon>Muscomorpha</taxon>
        <taxon>Hippoboscoidea</taxon>
        <taxon>Glossinidae</taxon>
        <taxon>Glossina</taxon>
    </lineage>
</organism>
<reference evidence="2" key="1">
    <citation type="submission" date="2015-01" db="EMBL/GenBank/DDBJ databases">
        <authorList>
            <person name="Aksoy S."/>
            <person name="Warren W."/>
            <person name="Wilson R.K."/>
        </authorList>
    </citation>
    <scope>NUCLEOTIDE SEQUENCE [LARGE SCALE GENOMIC DNA]</scope>
    <source>
        <strain evidence="2">IAEA</strain>
    </source>
</reference>
<dbReference type="InterPro" id="IPR036028">
    <property type="entry name" value="SH3-like_dom_sf"/>
</dbReference>
<dbReference type="EMBL" id="JXJN01009571">
    <property type="status" value="NOT_ANNOTATED_CDS"/>
    <property type="molecule type" value="Genomic_DNA"/>
</dbReference>